<evidence type="ECO:0000313" key="3">
    <source>
        <dbReference type="RefSeq" id="XP_065643238.1"/>
    </source>
</evidence>
<organism evidence="2 3">
    <name type="scientific">Hydra vulgaris</name>
    <name type="common">Hydra</name>
    <name type="synonym">Hydra attenuata</name>
    <dbReference type="NCBI Taxonomy" id="6087"/>
    <lineage>
        <taxon>Eukaryota</taxon>
        <taxon>Metazoa</taxon>
        <taxon>Cnidaria</taxon>
        <taxon>Hydrozoa</taxon>
        <taxon>Hydroidolina</taxon>
        <taxon>Anthoathecata</taxon>
        <taxon>Aplanulata</taxon>
        <taxon>Hydridae</taxon>
        <taxon>Hydra</taxon>
    </lineage>
</organism>
<proteinExistence type="predicted"/>
<name>A0ABM4B379_HYDVU</name>
<feature type="compositionally biased region" description="Basic and acidic residues" evidence="1">
    <location>
        <begin position="121"/>
        <end position="134"/>
    </location>
</feature>
<evidence type="ECO:0000313" key="2">
    <source>
        <dbReference type="Proteomes" id="UP001652625"/>
    </source>
</evidence>
<dbReference type="RefSeq" id="XP_065643238.1">
    <property type="nucleotide sequence ID" value="XM_065787166.1"/>
</dbReference>
<reference evidence="2" key="1">
    <citation type="submission" date="2025-05" db="UniProtKB">
        <authorList>
            <consortium name="RefSeq"/>
        </authorList>
    </citation>
    <scope>NUCLEOTIDE SEQUENCE [LARGE SCALE GENOMIC DNA]</scope>
</reference>
<sequence length="171" mass="20277">MHGKEMFGKRIDVNLAGLRRKTQAKDKFEGPLKKEEVVPPHMMNAGAGIRPTRPRRPQSRSPVRKSPNRDDGYGRSLSPMSRYEELYRREDSYSRPEPFLRAPFDPYERPHYGGRDYPIPQDRDVYRRDYPPPYERDYLSRDVSYRRPEFRPPPQRVRPAIDCEVISLSKK</sequence>
<gene>
    <name evidence="3" type="primary">LOC136074986</name>
</gene>
<reference evidence="3" key="2">
    <citation type="submission" date="2025-08" db="UniProtKB">
        <authorList>
            <consortium name="RefSeq"/>
        </authorList>
    </citation>
    <scope>IDENTIFICATION</scope>
</reference>
<feature type="compositionally biased region" description="Basic and acidic residues" evidence="1">
    <location>
        <begin position="82"/>
        <end position="94"/>
    </location>
</feature>
<feature type="region of interest" description="Disordered" evidence="1">
    <location>
        <begin position="1"/>
        <end position="134"/>
    </location>
</feature>
<keyword evidence="2" id="KW-1185">Reference proteome</keyword>
<dbReference type="GeneID" id="136074986"/>
<feature type="compositionally biased region" description="Basic and acidic residues" evidence="1">
    <location>
        <begin position="1"/>
        <end position="12"/>
    </location>
</feature>
<evidence type="ECO:0000256" key="1">
    <source>
        <dbReference type="SAM" id="MobiDB-lite"/>
    </source>
</evidence>
<accession>A0ABM4B379</accession>
<feature type="compositionally biased region" description="Basic and acidic residues" evidence="1">
    <location>
        <begin position="23"/>
        <end position="38"/>
    </location>
</feature>
<protein>
    <submittedName>
        <fullName evidence="3">Uncharacterized protein LOC136074986</fullName>
    </submittedName>
</protein>
<dbReference type="Proteomes" id="UP001652625">
    <property type="component" value="Chromosome 01"/>
</dbReference>